<sequence length="205" mass="20893">MAAPSTSASAPAPASSAFPLAAAARFPRVSSASASSSSSTRALALAERRRLSEVGGGDRSVAAGRRSFHGLVPAHALSAGDDGAEGSMQSLRWELSSRVHRSHEKFVASAHVFAKKGLATKGMDITPAPASSAFPLAAAAARFPRASSSTRALALALAERRRLSEVGGGDRSVATGRRTFHSLIPAHVLSAGDDAEGAVCALFFS</sequence>
<keyword evidence="2" id="KW-1185">Reference proteome</keyword>
<protein>
    <submittedName>
        <fullName evidence="1">Uncharacterized protein</fullName>
    </submittedName>
</protein>
<proteinExistence type="predicted"/>
<organism evidence="1">
    <name type="scientific">Oryza meridionalis</name>
    <dbReference type="NCBI Taxonomy" id="40149"/>
    <lineage>
        <taxon>Eukaryota</taxon>
        <taxon>Viridiplantae</taxon>
        <taxon>Streptophyta</taxon>
        <taxon>Embryophyta</taxon>
        <taxon>Tracheophyta</taxon>
        <taxon>Spermatophyta</taxon>
        <taxon>Magnoliopsida</taxon>
        <taxon>Liliopsida</taxon>
        <taxon>Poales</taxon>
        <taxon>Poaceae</taxon>
        <taxon>BOP clade</taxon>
        <taxon>Oryzoideae</taxon>
        <taxon>Oryzeae</taxon>
        <taxon>Oryzinae</taxon>
        <taxon>Oryza</taxon>
    </lineage>
</organism>
<dbReference type="Gramene" id="OMERI08G09800.1">
    <property type="protein sequence ID" value="OMERI08G09800.1"/>
    <property type="gene ID" value="OMERI08G09800"/>
</dbReference>
<reference evidence="1" key="1">
    <citation type="submission" date="2015-04" db="UniProtKB">
        <authorList>
            <consortium name="EnsemblPlants"/>
        </authorList>
    </citation>
    <scope>IDENTIFICATION</scope>
</reference>
<accession>A0A0E0EKM0</accession>
<reference evidence="1" key="2">
    <citation type="submission" date="2018-05" db="EMBL/GenBank/DDBJ databases">
        <title>OmerRS3 (Oryza meridionalis Reference Sequence Version 3).</title>
        <authorList>
            <person name="Zhang J."/>
            <person name="Kudrna D."/>
            <person name="Lee S."/>
            <person name="Talag J."/>
            <person name="Welchert J."/>
            <person name="Wing R.A."/>
        </authorList>
    </citation>
    <scope>NUCLEOTIDE SEQUENCE [LARGE SCALE GENOMIC DNA]</scope>
    <source>
        <strain evidence="1">cv. OR44</strain>
    </source>
</reference>
<dbReference type="Proteomes" id="UP000008021">
    <property type="component" value="Chromosome 8"/>
</dbReference>
<name>A0A0E0EKM0_9ORYZ</name>
<dbReference type="EnsemblPlants" id="OMERI08G09800.1">
    <property type="protein sequence ID" value="OMERI08G09800.1"/>
    <property type="gene ID" value="OMERI08G09800"/>
</dbReference>
<evidence type="ECO:0000313" key="1">
    <source>
        <dbReference type="EnsemblPlants" id="OMERI08G09800.1"/>
    </source>
</evidence>
<dbReference type="HOGENOM" id="CLU_1339404_0_0_1"/>
<evidence type="ECO:0000313" key="2">
    <source>
        <dbReference type="Proteomes" id="UP000008021"/>
    </source>
</evidence>
<dbReference type="AlphaFoldDB" id="A0A0E0EKM0"/>